<keyword evidence="3" id="KW-1185">Reference proteome</keyword>
<accession>A0A4Y2WCC8</accession>
<dbReference type="SUPFAM" id="SSF56801">
    <property type="entry name" value="Acetyl-CoA synthetase-like"/>
    <property type="match status" value="1"/>
</dbReference>
<reference evidence="2 3" key="1">
    <citation type="journal article" date="2019" name="Sci. Rep.">
        <title>Orb-weaving spider Araneus ventricosus genome elucidates the spidroin gene catalogue.</title>
        <authorList>
            <person name="Kono N."/>
            <person name="Nakamura H."/>
            <person name="Ohtoshi R."/>
            <person name="Moran D.A.P."/>
            <person name="Shinohara A."/>
            <person name="Yoshida Y."/>
            <person name="Fujiwara M."/>
            <person name="Mori M."/>
            <person name="Tomita M."/>
            <person name="Arakawa K."/>
        </authorList>
    </citation>
    <scope>NUCLEOTIDE SEQUENCE [LARGE SCALE GENOMIC DNA]</scope>
</reference>
<gene>
    <name evidence="2" type="ORF">AVEN_204599_1</name>
    <name evidence="1" type="ORF">AVEN_22980_1</name>
</gene>
<proteinExistence type="predicted"/>
<dbReference type="PANTHER" id="PTHR42921">
    <property type="entry name" value="ACETOACETYL-COA SYNTHETASE"/>
    <property type="match status" value="1"/>
</dbReference>
<evidence type="ECO:0000313" key="3">
    <source>
        <dbReference type="Proteomes" id="UP000499080"/>
    </source>
</evidence>
<dbReference type="Proteomes" id="UP000499080">
    <property type="component" value="Unassembled WGS sequence"/>
</dbReference>
<comment type="caution">
    <text evidence="2">The sequence shown here is derived from an EMBL/GenBank/DDBJ whole genome shotgun (WGS) entry which is preliminary data.</text>
</comment>
<dbReference type="OrthoDB" id="6434877at2759"/>
<name>A0A4Y2WCC8_ARAVE</name>
<dbReference type="GO" id="GO:0030729">
    <property type="term" value="F:acetoacetate-CoA ligase activity"/>
    <property type="evidence" value="ECO:0007669"/>
    <property type="project" value="TreeGrafter"/>
</dbReference>
<dbReference type="EMBL" id="BGPR01057941">
    <property type="protein sequence ID" value="GBO34143.1"/>
    <property type="molecule type" value="Genomic_DNA"/>
</dbReference>
<organism evidence="2 3">
    <name type="scientific">Araneus ventricosus</name>
    <name type="common">Orbweaver spider</name>
    <name type="synonym">Epeira ventricosa</name>
    <dbReference type="NCBI Taxonomy" id="182803"/>
    <lineage>
        <taxon>Eukaryota</taxon>
        <taxon>Metazoa</taxon>
        <taxon>Ecdysozoa</taxon>
        <taxon>Arthropoda</taxon>
        <taxon>Chelicerata</taxon>
        <taxon>Arachnida</taxon>
        <taxon>Araneae</taxon>
        <taxon>Araneomorphae</taxon>
        <taxon>Entelegynae</taxon>
        <taxon>Araneoidea</taxon>
        <taxon>Araneidae</taxon>
        <taxon>Araneus</taxon>
    </lineage>
</organism>
<evidence type="ECO:0000313" key="2">
    <source>
        <dbReference type="EMBL" id="GBO34152.1"/>
    </source>
</evidence>
<evidence type="ECO:0000313" key="1">
    <source>
        <dbReference type="EMBL" id="GBO34143.1"/>
    </source>
</evidence>
<protein>
    <recommendedName>
        <fullName evidence="4">Acetoacetyl-CoA synthetase</fullName>
    </recommendedName>
</protein>
<dbReference type="EMBL" id="BGPR01057945">
    <property type="protein sequence ID" value="GBO34152.1"/>
    <property type="molecule type" value="Genomic_DNA"/>
</dbReference>
<dbReference type="AlphaFoldDB" id="A0A4Y2WCC8"/>
<evidence type="ECO:0008006" key="4">
    <source>
        <dbReference type="Google" id="ProtNLM"/>
    </source>
</evidence>
<dbReference type="PANTHER" id="PTHR42921:SF1">
    <property type="entry name" value="ACETOACETYL-COA SYNTHETASE"/>
    <property type="match status" value="1"/>
</dbReference>
<sequence>MRDGYKFDEDLVSRIRQAIAQKLTIRHVPDVIIETAEIPYNMNEKKMEIVVKKIINKLPHNPETVVNPGSLQYYCNVPELQGF</sequence>